<proteinExistence type="predicted"/>
<dbReference type="AlphaFoldDB" id="A0ABD0LDZ7"/>
<accession>A0ABD0LDZ7</accession>
<dbReference type="Proteomes" id="UP001519460">
    <property type="component" value="Unassembled WGS sequence"/>
</dbReference>
<evidence type="ECO:0000313" key="1">
    <source>
        <dbReference type="EMBL" id="KAK7497610.1"/>
    </source>
</evidence>
<comment type="caution">
    <text evidence="1">The sequence shown here is derived from an EMBL/GenBank/DDBJ whole genome shotgun (WGS) entry which is preliminary data.</text>
</comment>
<keyword evidence="2" id="KW-1185">Reference proteome</keyword>
<evidence type="ECO:0000313" key="2">
    <source>
        <dbReference type="Proteomes" id="UP001519460"/>
    </source>
</evidence>
<reference evidence="1 2" key="1">
    <citation type="journal article" date="2023" name="Sci. Data">
        <title>Genome assembly of the Korean intertidal mud-creeper Batillaria attramentaria.</title>
        <authorList>
            <person name="Patra A.K."/>
            <person name="Ho P.T."/>
            <person name="Jun S."/>
            <person name="Lee S.J."/>
            <person name="Kim Y."/>
            <person name="Won Y.J."/>
        </authorList>
    </citation>
    <scope>NUCLEOTIDE SEQUENCE [LARGE SCALE GENOMIC DNA]</scope>
    <source>
        <strain evidence="1">Wonlab-2016</strain>
    </source>
</reference>
<protein>
    <submittedName>
        <fullName evidence="1">Uncharacterized protein</fullName>
    </submittedName>
</protein>
<sequence>MSDDNRLQEKGAEASGQADLSRVKLPTSGYVTPLCFLGEESEVAPLLYVSGFQQHADYIQIA</sequence>
<gene>
    <name evidence="1" type="ORF">BaRGS_00011250</name>
</gene>
<feature type="non-terminal residue" evidence="1">
    <location>
        <position position="62"/>
    </location>
</feature>
<name>A0ABD0LDZ7_9CAEN</name>
<organism evidence="1 2">
    <name type="scientific">Batillaria attramentaria</name>
    <dbReference type="NCBI Taxonomy" id="370345"/>
    <lineage>
        <taxon>Eukaryota</taxon>
        <taxon>Metazoa</taxon>
        <taxon>Spiralia</taxon>
        <taxon>Lophotrochozoa</taxon>
        <taxon>Mollusca</taxon>
        <taxon>Gastropoda</taxon>
        <taxon>Caenogastropoda</taxon>
        <taxon>Sorbeoconcha</taxon>
        <taxon>Cerithioidea</taxon>
        <taxon>Batillariidae</taxon>
        <taxon>Batillaria</taxon>
    </lineage>
</organism>
<dbReference type="EMBL" id="JACVVK020000057">
    <property type="protein sequence ID" value="KAK7497610.1"/>
    <property type="molecule type" value="Genomic_DNA"/>
</dbReference>